<reference evidence="2 4" key="2">
    <citation type="submission" date="2020-08" db="EMBL/GenBank/DDBJ databases">
        <title>Genomic Encyclopedia of Type Strains, Phase IV (KMG-IV): sequencing the most valuable type-strain genomes for metagenomic binning, comparative biology and taxonomic classification.</title>
        <authorList>
            <person name="Goeker M."/>
        </authorList>
    </citation>
    <scope>NUCLEOTIDE SEQUENCE [LARGE SCALE GENOMIC DNA]</scope>
    <source>
        <strain evidence="2 4">DSM 107085</strain>
    </source>
</reference>
<evidence type="ECO:0000313" key="4">
    <source>
        <dbReference type="Proteomes" id="UP000560000"/>
    </source>
</evidence>
<dbReference type="PANTHER" id="PTHR35802">
    <property type="entry name" value="PROTEASE SYNTHASE AND SPORULATION PROTEIN PAI 2"/>
    <property type="match status" value="1"/>
</dbReference>
<organism evidence="1 3">
    <name type="scientific">Oleiagrimonas soli</name>
    <dbReference type="NCBI Taxonomy" id="1543381"/>
    <lineage>
        <taxon>Bacteria</taxon>
        <taxon>Pseudomonadati</taxon>
        <taxon>Pseudomonadota</taxon>
        <taxon>Gammaproteobacteria</taxon>
        <taxon>Lysobacterales</taxon>
        <taxon>Rhodanobacteraceae</taxon>
        <taxon>Oleiagrimonas</taxon>
    </lineage>
</organism>
<evidence type="ECO:0000313" key="1">
    <source>
        <dbReference type="EMBL" id="KGI78013.1"/>
    </source>
</evidence>
<sequence length="210" mass="23324">MYAPEHFRELRAEALADIMLGYPFATLVLADANGMHANPVPLLPGANGRLRGHVARGNPLAQADGAEVLAIFHGPDGYVSPGWYATKDDEDGRVVPTWNYAMVQVHGRIRVTHDHGWLRRLLTDLTDRHELGMETPWSVDEAPADYIETQLKGIAGLDIAVERVEGKFKLSQNHPVRNRVGVIQGLRKRSGERDEALATLMLRYGKETSE</sequence>
<dbReference type="InterPro" id="IPR007396">
    <property type="entry name" value="TR_PAI2-type"/>
</dbReference>
<dbReference type="InterPro" id="IPR012349">
    <property type="entry name" value="Split_barrel_FMN-bd"/>
</dbReference>
<gene>
    <name evidence="2" type="ORF">HNQ86_000942</name>
    <name evidence="1" type="ORF">LF63_0106445</name>
</gene>
<comment type="caution">
    <text evidence="1">The sequence shown here is derived from an EMBL/GenBank/DDBJ whole genome shotgun (WGS) entry which is preliminary data.</text>
</comment>
<dbReference type="Gene3D" id="2.30.110.10">
    <property type="entry name" value="Electron Transport, Fmn-binding Protein, Chain A"/>
    <property type="match status" value="1"/>
</dbReference>
<keyword evidence="3" id="KW-1185">Reference proteome</keyword>
<dbReference type="Proteomes" id="UP000029708">
    <property type="component" value="Unassembled WGS sequence"/>
</dbReference>
<evidence type="ECO:0000313" key="3">
    <source>
        <dbReference type="Proteomes" id="UP000029708"/>
    </source>
</evidence>
<dbReference type="STRING" id="1543381.LF63_0106445"/>
<accession>A0A099CVS6</accession>
<dbReference type="AlphaFoldDB" id="A0A099CVS6"/>
<protein>
    <submittedName>
        <fullName evidence="1">Transcriptional regulator</fullName>
    </submittedName>
</protein>
<dbReference type="PANTHER" id="PTHR35802:SF1">
    <property type="entry name" value="PROTEASE SYNTHASE AND SPORULATION PROTEIN PAI 2"/>
    <property type="match status" value="1"/>
</dbReference>
<dbReference type="EMBL" id="JACHET010000001">
    <property type="protein sequence ID" value="MBB6183597.1"/>
    <property type="molecule type" value="Genomic_DNA"/>
</dbReference>
<dbReference type="SUPFAM" id="SSF50475">
    <property type="entry name" value="FMN-binding split barrel"/>
    <property type="match status" value="1"/>
</dbReference>
<proteinExistence type="predicted"/>
<dbReference type="PIRSF" id="PIRSF010372">
    <property type="entry name" value="PaiB"/>
    <property type="match status" value="1"/>
</dbReference>
<dbReference type="EMBL" id="JROI01000010">
    <property type="protein sequence ID" value="KGI78013.1"/>
    <property type="molecule type" value="Genomic_DNA"/>
</dbReference>
<dbReference type="Proteomes" id="UP000560000">
    <property type="component" value="Unassembled WGS sequence"/>
</dbReference>
<dbReference type="OrthoDB" id="9794948at2"/>
<dbReference type="Pfam" id="PF04299">
    <property type="entry name" value="FMN_bind_2"/>
    <property type="match status" value="1"/>
</dbReference>
<name>A0A099CVS6_9GAMM</name>
<dbReference type="HOGENOM" id="CLU_065853_0_1_6"/>
<evidence type="ECO:0000313" key="2">
    <source>
        <dbReference type="EMBL" id="MBB6183597.1"/>
    </source>
</evidence>
<dbReference type="RefSeq" id="WP_043100458.1">
    <property type="nucleotide sequence ID" value="NZ_JACHET010000001.1"/>
</dbReference>
<reference evidence="1 3" key="1">
    <citation type="submission" date="2014-09" db="EMBL/GenBank/DDBJ databases">
        <title>Xanthomonadaceae 3.5X direct submission.</title>
        <authorList>
            <person name="Fang T."/>
            <person name="Wang H."/>
        </authorList>
    </citation>
    <scope>NUCLEOTIDE SEQUENCE [LARGE SCALE GENOMIC DNA]</scope>
    <source>
        <strain evidence="1 3">3.5X</strain>
    </source>
</reference>